<organism evidence="4 5">
    <name type="scientific">Brevundimonas terrae</name>
    <dbReference type="NCBI Taxonomy" id="363631"/>
    <lineage>
        <taxon>Bacteria</taxon>
        <taxon>Pseudomonadati</taxon>
        <taxon>Pseudomonadota</taxon>
        <taxon>Alphaproteobacteria</taxon>
        <taxon>Caulobacterales</taxon>
        <taxon>Caulobacteraceae</taxon>
        <taxon>Brevundimonas</taxon>
    </lineage>
</organism>
<feature type="compositionally biased region" description="Low complexity" evidence="1">
    <location>
        <begin position="27"/>
        <end position="38"/>
    </location>
</feature>
<keyword evidence="5" id="KW-1185">Reference proteome</keyword>
<dbReference type="PANTHER" id="PTHR19328">
    <property type="entry name" value="HEDGEHOG-INTERACTING PROTEIN"/>
    <property type="match status" value="1"/>
</dbReference>
<dbReference type="PANTHER" id="PTHR19328:SF75">
    <property type="entry name" value="ALDOSE SUGAR DEHYDROGENASE YLII"/>
    <property type="match status" value="1"/>
</dbReference>
<evidence type="ECO:0000313" key="5">
    <source>
        <dbReference type="Proteomes" id="UP001500791"/>
    </source>
</evidence>
<dbReference type="InterPro" id="IPR011042">
    <property type="entry name" value="6-blade_b-propeller_TolB-like"/>
</dbReference>
<protein>
    <submittedName>
        <fullName evidence="4">PQQ-dependent sugar dehydrogenase</fullName>
    </submittedName>
</protein>
<sequence length="414" mass="43983">MNTVTRSLLMVCATSALALTTACGATGQAPAAPVAGEPVETRPPNNPDQRATLEGQTRAPGMTTQGQMTHAVIASGLEHPWGLAALPDGRWLVTEKPGRLRIVSDKGEIGAPISGLPEVDAKGQGGLLDVILSPSFAQDRLIYFSYAQPREGGNGTAVSRARLSDDGTKLENLQTVFQVAQTYDGDKHYGSSLAFGPDGKLYITIGERSDKPKRPDAQDLGTHHGKVIRINADGSVPQDNPFVGRDGALPQNFTYGHRNPQGIAIQPGTGAVWTIEHGTRGGDELNLIKAGNNYGWPIAAYGIEYNGEAIPNAVPAVEGTVQPVYYWDPVIAPGGMTFYTGTMFPEWNGNALIGGLGGQHLVRLVIENDKVVGEERLLVGLGERIRDVAVAADGAVWVITDEEDGKLVRLSRKP</sequence>
<keyword evidence="2" id="KW-0732">Signal</keyword>
<dbReference type="SUPFAM" id="SSF50952">
    <property type="entry name" value="Soluble quinoprotein glucose dehydrogenase"/>
    <property type="match status" value="1"/>
</dbReference>
<feature type="domain" description="Glucose/Sorbosone dehydrogenase" evidence="3">
    <location>
        <begin position="77"/>
        <end position="409"/>
    </location>
</feature>
<name>A0ABN0Y2B1_9CAUL</name>
<feature type="signal peptide" evidence="2">
    <location>
        <begin position="1"/>
        <end position="31"/>
    </location>
</feature>
<evidence type="ECO:0000256" key="1">
    <source>
        <dbReference type="SAM" id="MobiDB-lite"/>
    </source>
</evidence>
<gene>
    <name evidence="4" type="ORF">GCM10009093_03020</name>
</gene>
<reference evidence="4 5" key="1">
    <citation type="journal article" date="2019" name="Int. J. Syst. Evol. Microbiol.">
        <title>The Global Catalogue of Microorganisms (GCM) 10K type strain sequencing project: providing services to taxonomists for standard genome sequencing and annotation.</title>
        <authorList>
            <consortium name="The Broad Institute Genomics Platform"/>
            <consortium name="The Broad Institute Genome Sequencing Center for Infectious Disease"/>
            <person name="Wu L."/>
            <person name="Ma J."/>
        </authorList>
    </citation>
    <scope>NUCLEOTIDE SEQUENCE [LARGE SCALE GENOMIC DNA]</scope>
    <source>
        <strain evidence="4 5">JCM 13476</strain>
    </source>
</reference>
<comment type="caution">
    <text evidence="4">The sequence shown here is derived from an EMBL/GenBank/DDBJ whole genome shotgun (WGS) entry which is preliminary data.</text>
</comment>
<dbReference type="Gene3D" id="2.120.10.30">
    <property type="entry name" value="TolB, C-terminal domain"/>
    <property type="match status" value="1"/>
</dbReference>
<dbReference type="InterPro" id="IPR012938">
    <property type="entry name" value="Glc/Sorbosone_DH"/>
</dbReference>
<dbReference type="Proteomes" id="UP001500791">
    <property type="component" value="Unassembled WGS sequence"/>
</dbReference>
<evidence type="ECO:0000313" key="4">
    <source>
        <dbReference type="EMBL" id="GAA0379407.1"/>
    </source>
</evidence>
<feature type="region of interest" description="Disordered" evidence="1">
    <location>
        <begin position="27"/>
        <end position="62"/>
    </location>
</feature>
<dbReference type="PROSITE" id="PS51257">
    <property type="entry name" value="PROKAR_LIPOPROTEIN"/>
    <property type="match status" value="1"/>
</dbReference>
<dbReference type="Pfam" id="PF07995">
    <property type="entry name" value="GSDH"/>
    <property type="match status" value="1"/>
</dbReference>
<proteinExistence type="predicted"/>
<dbReference type="RefSeq" id="WP_167176114.1">
    <property type="nucleotide sequence ID" value="NZ_BAAAEJ010000003.1"/>
</dbReference>
<accession>A0ABN0Y2B1</accession>
<evidence type="ECO:0000259" key="3">
    <source>
        <dbReference type="Pfam" id="PF07995"/>
    </source>
</evidence>
<feature type="chain" id="PRO_5047158883" evidence="2">
    <location>
        <begin position="32"/>
        <end position="414"/>
    </location>
</feature>
<dbReference type="InterPro" id="IPR011041">
    <property type="entry name" value="Quinoprot_gluc/sorb_DH_b-prop"/>
</dbReference>
<evidence type="ECO:0000256" key="2">
    <source>
        <dbReference type="SAM" id="SignalP"/>
    </source>
</evidence>
<dbReference type="EMBL" id="BAAAEJ010000003">
    <property type="protein sequence ID" value="GAA0379407.1"/>
    <property type="molecule type" value="Genomic_DNA"/>
</dbReference>